<evidence type="ECO:0000256" key="2">
    <source>
        <dbReference type="ARBA" id="ARBA00022857"/>
    </source>
</evidence>
<dbReference type="AlphaFoldDB" id="A0A8T9BB94"/>
<evidence type="ECO:0000313" key="5">
    <source>
        <dbReference type="Proteomes" id="UP000469559"/>
    </source>
</evidence>
<name>A0A8T9BB94_9HELO</name>
<comment type="similarity">
    <text evidence="1">Belongs to the short-chain dehydrogenases/reductases (SDR) family.</text>
</comment>
<dbReference type="Gene3D" id="3.40.50.720">
    <property type="entry name" value="NAD(P)-binding Rossmann-like Domain"/>
    <property type="match status" value="1"/>
</dbReference>
<proteinExistence type="inferred from homology"/>
<protein>
    <submittedName>
        <fullName evidence="4">5'-hydroxyaverantin dehydrogenase</fullName>
    </submittedName>
</protein>
<dbReference type="EMBL" id="QGMF01000287">
    <property type="protein sequence ID" value="TVY17128.1"/>
    <property type="molecule type" value="Genomic_DNA"/>
</dbReference>
<evidence type="ECO:0000256" key="3">
    <source>
        <dbReference type="ARBA" id="ARBA00023002"/>
    </source>
</evidence>
<accession>A0A8T9BB94</accession>
<dbReference type="InterPro" id="IPR002347">
    <property type="entry name" value="SDR_fam"/>
</dbReference>
<keyword evidence="3" id="KW-0560">Oxidoreductase</keyword>
<organism evidence="4 5">
    <name type="scientific">Lachnellula arida</name>
    <dbReference type="NCBI Taxonomy" id="1316785"/>
    <lineage>
        <taxon>Eukaryota</taxon>
        <taxon>Fungi</taxon>
        <taxon>Dikarya</taxon>
        <taxon>Ascomycota</taxon>
        <taxon>Pezizomycotina</taxon>
        <taxon>Leotiomycetes</taxon>
        <taxon>Helotiales</taxon>
        <taxon>Lachnaceae</taxon>
        <taxon>Lachnellula</taxon>
    </lineage>
</organism>
<keyword evidence="5" id="KW-1185">Reference proteome</keyword>
<dbReference type="InterPro" id="IPR020904">
    <property type="entry name" value="Sc_DH/Rdtase_CS"/>
</dbReference>
<evidence type="ECO:0000313" key="4">
    <source>
        <dbReference type="EMBL" id="TVY17128.1"/>
    </source>
</evidence>
<dbReference type="PROSITE" id="PS00061">
    <property type="entry name" value="ADH_SHORT"/>
    <property type="match status" value="1"/>
</dbReference>
<dbReference type="PANTHER" id="PTHR43180">
    <property type="entry name" value="3-OXOACYL-(ACYL-CARRIER-PROTEIN) REDUCTASE (AFU_ORTHOLOGUE AFUA_6G11210)"/>
    <property type="match status" value="1"/>
</dbReference>
<dbReference type="OrthoDB" id="5371740at2759"/>
<dbReference type="Pfam" id="PF00106">
    <property type="entry name" value="adh_short"/>
    <property type="match status" value="1"/>
</dbReference>
<dbReference type="InterPro" id="IPR036291">
    <property type="entry name" value="NAD(P)-bd_dom_sf"/>
</dbReference>
<evidence type="ECO:0000256" key="1">
    <source>
        <dbReference type="ARBA" id="ARBA00006484"/>
    </source>
</evidence>
<gene>
    <name evidence="4" type="primary">aflH_2</name>
    <name evidence="4" type="ORF">LARI1_G006007</name>
</gene>
<sequence length="312" mass="34081">MAVPEYTDHGPLKISALNLQSLKEKSVIITGGASGLGKAYAVAFAEAGAYISIGDVDAKAGHELVSELKGYVPFSCFLLDIPAEKDIPAQRNDQVALFDAAVTNSPHHSCDVVIANAGIVGADDVFQLDDPALPPIKPDLRIIDINLIGTVYTCKLAMHYFRRQPLEASRDRCLVIKASIAAYADQPGSPQYNVSKWGARGLMRNLRRTIWKEDIRVNLVAPWYVRTPILGQEIQAYLVGKGVEFATVEDCAKAMLKIASDTTINGRGIGIVPRSVAPEGYMDLDHDDYKEGDFLKEWQQTVLNTALRLVVN</sequence>
<dbReference type="SUPFAM" id="SSF51735">
    <property type="entry name" value="NAD(P)-binding Rossmann-fold domains"/>
    <property type="match status" value="1"/>
</dbReference>
<keyword evidence="2" id="KW-0521">NADP</keyword>
<dbReference type="GO" id="GO:0016491">
    <property type="term" value="F:oxidoreductase activity"/>
    <property type="evidence" value="ECO:0007669"/>
    <property type="project" value="UniProtKB-KW"/>
</dbReference>
<dbReference type="Proteomes" id="UP000469559">
    <property type="component" value="Unassembled WGS sequence"/>
</dbReference>
<comment type="caution">
    <text evidence="4">The sequence shown here is derived from an EMBL/GenBank/DDBJ whole genome shotgun (WGS) entry which is preliminary data.</text>
</comment>
<reference evidence="4 5" key="1">
    <citation type="submission" date="2018-05" db="EMBL/GenBank/DDBJ databases">
        <title>Whole genome sequencing for identification of molecular markers to develop diagnostic detection tools for the regulated plant pathogen Lachnellula willkommii.</title>
        <authorList>
            <person name="Giroux E."/>
            <person name="Bilodeau G."/>
        </authorList>
    </citation>
    <scope>NUCLEOTIDE SEQUENCE [LARGE SCALE GENOMIC DNA]</scope>
    <source>
        <strain evidence="4 5">CBS 203.66</strain>
    </source>
</reference>
<dbReference type="PRINTS" id="PR00081">
    <property type="entry name" value="GDHRDH"/>
</dbReference>
<dbReference type="PANTHER" id="PTHR43180:SF31">
    <property type="entry name" value="CHAIN DEHYDROGENASE_REDUCTASE, PUTATIVE (AFU_ORTHOLOGUE AFUA_2G16570)-RELATED"/>
    <property type="match status" value="1"/>
</dbReference>